<organism evidence="2 3">
    <name type="scientific">Eumeta variegata</name>
    <name type="common">Bagworm moth</name>
    <name type="synonym">Eumeta japonica</name>
    <dbReference type="NCBI Taxonomy" id="151549"/>
    <lineage>
        <taxon>Eukaryota</taxon>
        <taxon>Metazoa</taxon>
        <taxon>Ecdysozoa</taxon>
        <taxon>Arthropoda</taxon>
        <taxon>Hexapoda</taxon>
        <taxon>Insecta</taxon>
        <taxon>Pterygota</taxon>
        <taxon>Neoptera</taxon>
        <taxon>Endopterygota</taxon>
        <taxon>Lepidoptera</taxon>
        <taxon>Glossata</taxon>
        <taxon>Ditrysia</taxon>
        <taxon>Tineoidea</taxon>
        <taxon>Psychidae</taxon>
        <taxon>Oiketicinae</taxon>
        <taxon>Eumeta</taxon>
    </lineage>
</organism>
<gene>
    <name evidence="2" type="ORF">EVAR_67059_1</name>
</gene>
<keyword evidence="3" id="KW-1185">Reference proteome</keyword>
<name>A0A4C1ZHD0_EUMVA</name>
<evidence type="ECO:0000313" key="3">
    <source>
        <dbReference type="Proteomes" id="UP000299102"/>
    </source>
</evidence>
<dbReference type="AlphaFoldDB" id="A0A4C1ZHD0"/>
<accession>A0A4C1ZHD0</accession>
<evidence type="ECO:0000313" key="2">
    <source>
        <dbReference type="EMBL" id="GBP87208.1"/>
    </source>
</evidence>
<comment type="caution">
    <text evidence="2">The sequence shown here is derived from an EMBL/GenBank/DDBJ whole genome shotgun (WGS) entry which is preliminary data.</text>
</comment>
<dbReference type="EMBL" id="BGZK01001844">
    <property type="protein sequence ID" value="GBP87208.1"/>
    <property type="molecule type" value="Genomic_DNA"/>
</dbReference>
<dbReference type="Proteomes" id="UP000299102">
    <property type="component" value="Unassembled WGS sequence"/>
</dbReference>
<evidence type="ECO:0000256" key="1">
    <source>
        <dbReference type="SAM" id="MobiDB-lite"/>
    </source>
</evidence>
<reference evidence="2 3" key="1">
    <citation type="journal article" date="2019" name="Commun. Biol.">
        <title>The bagworm genome reveals a unique fibroin gene that provides high tensile strength.</title>
        <authorList>
            <person name="Kono N."/>
            <person name="Nakamura H."/>
            <person name="Ohtoshi R."/>
            <person name="Tomita M."/>
            <person name="Numata K."/>
            <person name="Arakawa K."/>
        </authorList>
    </citation>
    <scope>NUCLEOTIDE SEQUENCE [LARGE SCALE GENOMIC DNA]</scope>
</reference>
<feature type="compositionally biased region" description="Low complexity" evidence="1">
    <location>
        <begin position="119"/>
        <end position="131"/>
    </location>
</feature>
<feature type="region of interest" description="Disordered" evidence="1">
    <location>
        <begin position="104"/>
        <end position="131"/>
    </location>
</feature>
<feature type="region of interest" description="Disordered" evidence="1">
    <location>
        <begin position="15"/>
        <end position="37"/>
    </location>
</feature>
<sequence>MGALKCRCSKKDVVVRSSRGRQRPRPLSDRQGMAVHARPPRAERFHYLDQTLRRALVASATDKITNRSRGMKHHEPSCETLEQSWRGAAAATAIQATTKRRAGGWRVISGPNDGRGQVRTRGSTTAAASARPSKRRVAWRDCCTPALTLDRIAPFLYSSVARRGATQRGRGRAAATSKTAEAMAAWRVNDPRAEVARARSAPPLFITLRDMAYAPRRHRRCRIPSRRQPK</sequence>
<proteinExistence type="predicted"/>
<protein>
    <submittedName>
        <fullName evidence="2">Uncharacterized protein</fullName>
    </submittedName>
</protein>